<sequence>MNSIRNLSVNNVITQANIQKNNNVENLKSKINNAEKTKDNQKLMEVCKEFESIFIHMMLKQMRSTVPDSGITNKSTAREIFEDMYDQEVAKQVSNQGEGIGIAKVLYEQMKNSI</sequence>
<dbReference type="OrthoDB" id="9796740at2"/>
<gene>
    <name evidence="3" type="ORF">L21TH_1228</name>
</gene>
<dbReference type="RefSeq" id="WP_006311896.1">
    <property type="nucleotide sequence ID" value="NZ_ARZA01000126.1"/>
</dbReference>
<keyword evidence="3" id="KW-0969">Cilium</keyword>
<dbReference type="AlphaFoldDB" id="R1CEK0"/>
<reference evidence="3 4" key="1">
    <citation type="journal article" date="2015" name="Geomicrobiol. J.">
        <title>Caldisalinibacter kiritimatiensis gen. nov., sp. nov., a moderately thermohalophilic thiosulfate-reducing bacterium from a hypersaline microbial mat.</title>
        <authorList>
            <person name="Ben Hania W."/>
            <person name="Joseph M."/>
            <person name="Fiebig A."/>
            <person name="Bunk B."/>
            <person name="Klenk H.-P."/>
            <person name="Fardeau M.-L."/>
            <person name="Spring S."/>
        </authorList>
    </citation>
    <scope>NUCLEOTIDE SEQUENCE [LARGE SCALE GENOMIC DNA]</scope>
    <source>
        <strain evidence="3 4">L21-TH-D2</strain>
    </source>
</reference>
<evidence type="ECO:0000256" key="1">
    <source>
        <dbReference type="SAM" id="Coils"/>
    </source>
</evidence>
<name>R1CEK0_9FIRM</name>
<accession>R1CEK0</accession>
<feature type="coiled-coil region" evidence="1">
    <location>
        <begin position="17"/>
        <end position="44"/>
    </location>
</feature>
<evidence type="ECO:0000313" key="4">
    <source>
        <dbReference type="Proteomes" id="UP000013378"/>
    </source>
</evidence>
<organism evidence="3 4">
    <name type="scientific">Caldisalinibacter kiritimatiensis</name>
    <dbReference type="NCBI Taxonomy" id="1304284"/>
    <lineage>
        <taxon>Bacteria</taxon>
        <taxon>Bacillati</taxon>
        <taxon>Bacillota</taxon>
        <taxon>Tissierellia</taxon>
        <taxon>Tissierellales</taxon>
        <taxon>Thermohalobacteraceae</taxon>
        <taxon>Caldisalinibacter</taxon>
    </lineage>
</organism>
<dbReference type="Pfam" id="PF10135">
    <property type="entry name" value="Rod-binding"/>
    <property type="match status" value="1"/>
</dbReference>
<dbReference type="eggNOG" id="COG3951">
    <property type="taxonomic scope" value="Bacteria"/>
</dbReference>
<comment type="caution">
    <text evidence="3">The sequence shown here is derived from an EMBL/GenBank/DDBJ whole genome shotgun (WGS) entry which is preliminary data.</text>
</comment>
<evidence type="ECO:0000313" key="3">
    <source>
        <dbReference type="EMBL" id="EOD00725.1"/>
    </source>
</evidence>
<dbReference type="InterPro" id="IPR019301">
    <property type="entry name" value="Flagellar_prot_FlgJ_N"/>
</dbReference>
<dbReference type="STRING" id="1304284.L21TH_1228"/>
<proteinExistence type="predicted"/>
<evidence type="ECO:0000259" key="2">
    <source>
        <dbReference type="Pfam" id="PF10135"/>
    </source>
</evidence>
<protein>
    <submittedName>
        <fullName evidence="3">Flagellar protein FlgJ</fullName>
    </submittedName>
</protein>
<keyword evidence="4" id="KW-1185">Reference proteome</keyword>
<keyword evidence="3" id="KW-0282">Flagellum</keyword>
<keyword evidence="1" id="KW-0175">Coiled coil</keyword>
<feature type="domain" description="Flagellar protein FlgJ N-terminal" evidence="2">
    <location>
        <begin position="60"/>
        <end position="109"/>
    </location>
</feature>
<dbReference type="Proteomes" id="UP000013378">
    <property type="component" value="Unassembled WGS sequence"/>
</dbReference>
<keyword evidence="3" id="KW-0966">Cell projection</keyword>
<dbReference type="EMBL" id="ARZA01000126">
    <property type="protein sequence ID" value="EOD00725.1"/>
    <property type="molecule type" value="Genomic_DNA"/>
</dbReference>